<dbReference type="EMBL" id="PXXK01000263">
    <property type="protein sequence ID" value="RFN47278.1"/>
    <property type="molecule type" value="Genomic_DNA"/>
</dbReference>
<dbReference type="PANTHER" id="PTHR35910:SF1">
    <property type="entry name" value="2EXR DOMAIN-CONTAINING PROTEIN"/>
    <property type="match status" value="1"/>
</dbReference>
<dbReference type="OrthoDB" id="3596450at2759"/>
<dbReference type="Pfam" id="PF20150">
    <property type="entry name" value="2EXR"/>
    <property type="match status" value="1"/>
</dbReference>
<dbReference type="AlphaFoldDB" id="A0A395MH72"/>
<dbReference type="PANTHER" id="PTHR35910">
    <property type="entry name" value="2EXR DOMAIN-CONTAINING PROTEIN"/>
    <property type="match status" value="1"/>
</dbReference>
<reference evidence="2 3" key="1">
    <citation type="journal article" date="2018" name="PLoS Pathog.">
        <title>Evolution of structural diversity of trichothecenes, a family of toxins produced by plant pathogenic and entomopathogenic fungi.</title>
        <authorList>
            <person name="Proctor R.H."/>
            <person name="McCormick S.P."/>
            <person name="Kim H.S."/>
            <person name="Cardoza R.E."/>
            <person name="Stanley A.M."/>
            <person name="Lindo L."/>
            <person name="Kelly A."/>
            <person name="Brown D.W."/>
            <person name="Lee T."/>
            <person name="Vaughan M.M."/>
            <person name="Alexander N.J."/>
            <person name="Busman M."/>
            <person name="Gutierrez S."/>
        </authorList>
    </citation>
    <scope>NUCLEOTIDE SEQUENCE [LARGE SCALE GENOMIC DNA]</scope>
    <source>
        <strain evidence="2 3">NRRL 13405</strain>
    </source>
</reference>
<evidence type="ECO:0000313" key="2">
    <source>
        <dbReference type="EMBL" id="RFN47278.1"/>
    </source>
</evidence>
<comment type="caution">
    <text evidence="2">The sequence shown here is derived from an EMBL/GenBank/DDBJ whole genome shotgun (WGS) entry which is preliminary data.</text>
</comment>
<dbReference type="Proteomes" id="UP000265631">
    <property type="component" value="Unassembled WGS sequence"/>
</dbReference>
<dbReference type="InterPro" id="IPR045518">
    <property type="entry name" value="2EXR"/>
</dbReference>
<protein>
    <recommendedName>
        <fullName evidence="1">2EXR domain-containing protein</fullName>
    </recommendedName>
</protein>
<keyword evidence="3" id="KW-1185">Reference proteome</keyword>
<organism evidence="2 3">
    <name type="scientific">Fusarium flagelliforme</name>
    <dbReference type="NCBI Taxonomy" id="2675880"/>
    <lineage>
        <taxon>Eukaryota</taxon>
        <taxon>Fungi</taxon>
        <taxon>Dikarya</taxon>
        <taxon>Ascomycota</taxon>
        <taxon>Pezizomycotina</taxon>
        <taxon>Sordariomycetes</taxon>
        <taxon>Hypocreomycetidae</taxon>
        <taxon>Hypocreales</taxon>
        <taxon>Nectriaceae</taxon>
        <taxon>Fusarium</taxon>
        <taxon>Fusarium incarnatum-equiseti species complex</taxon>
    </lineage>
</organism>
<feature type="domain" description="2EXR" evidence="1">
    <location>
        <begin position="6"/>
        <end position="85"/>
    </location>
</feature>
<name>A0A395MH72_9HYPO</name>
<evidence type="ECO:0000259" key="1">
    <source>
        <dbReference type="Pfam" id="PF20150"/>
    </source>
</evidence>
<accession>A0A395MH72</accession>
<proteinExistence type="predicted"/>
<gene>
    <name evidence="2" type="ORF">FIE12Z_8460</name>
</gene>
<evidence type="ECO:0000313" key="3">
    <source>
        <dbReference type="Proteomes" id="UP000265631"/>
    </source>
</evidence>
<sequence>MDTSSFHKFPQLPTELRLQIWEAACSHVLTTTYYCGLQYVDIYHRQAIVPKQVSFEKQNRSAYMLDSGLWKACKESKEVIAKHTYLNKNVVIREQSLDELAQSTRRTKRSGRPSEKYTADWLKPQALARECPVLIRSREDEECFLFVHPDVDVFCIKVDNWLALQHDELPWPSIELSVRRRPYKVYPPNIVTKIALLYDPSWATDLPNPLYNLPYEDSARGYLAYLIQQRVADAVRFGRKELYIIDKEAKWFPIIYKEAEWLWTPPLYFQRQVLYWDCDAEYVEVKWFQVAPRYNGSDRVDAAGFIHKLDTLVRRMHEATYVYGPKVPCLWVSGNDDPLTTTIKLLVRRDNQVKHTNLDCQPTCHRIGWCVCSEEERACMESARE</sequence>